<name>A0AAN6SGL9_9PEZI</name>
<feature type="non-terminal residue" evidence="1">
    <location>
        <position position="1"/>
    </location>
</feature>
<protein>
    <submittedName>
        <fullName evidence="1">Uncharacterized protein</fullName>
    </submittedName>
</protein>
<feature type="non-terminal residue" evidence="1">
    <location>
        <position position="59"/>
    </location>
</feature>
<dbReference type="AlphaFoldDB" id="A0AAN6SGL9"/>
<proteinExistence type="predicted"/>
<organism evidence="1 2">
    <name type="scientific">Pseudoneurospora amorphoporcata</name>
    <dbReference type="NCBI Taxonomy" id="241081"/>
    <lineage>
        <taxon>Eukaryota</taxon>
        <taxon>Fungi</taxon>
        <taxon>Dikarya</taxon>
        <taxon>Ascomycota</taxon>
        <taxon>Pezizomycotina</taxon>
        <taxon>Sordariomycetes</taxon>
        <taxon>Sordariomycetidae</taxon>
        <taxon>Sordariales</taxon>
        <taxon>Sordariaceae</taxon>
        <taxon>Pseudoneurospora</taxon>
    </lineage>
</organism>
<reference evidence="1" key="1">
    <citation type="journal article" date="2023" name="Mol. Phylogenet. Evol.">
        <title>Genome-scale phylogeny and comparative genomics of the fungal order Sordariales.</title>
        <authorList>
            <person name="Hensen N."/>
            <person name="Bonometti L."/>
            <person name="Westerberg I."/>
            <person name="Brannstrom I.O."/>
            <person name="Guillou S."/>
            <person name="Cros-Aarteil S."/>
            <person name="Calhoun S."/>
            <person name="Haridas S."/>
            <person name="Kuo A."/>
            <person name="Mondo S."/>
            <person name="Pangilinan J."/>
            <person name="Riley R."/>
            <person name="LaButti K."/>
            <person name="Andreopoulos B."/>
            <person name="Lipzen A."/>
            <person name="Chen C."/>
            <person name="Yan M."/>
            <person name="Daum C."/>
            <person name="Ng V."/>
            <person name="Clum A."/>
            <person name="Steindorff A."/>
            <person name="Ohm R.A."/>
            <person name="Martin F."/>
            <person name="Silar P."/>
            <person name="Natvig D.O."/>
            <person name="Lalanne C."/>
            <person name="Gautier V."/>
            <person name="Ament-Velasquez S.L."/>
            <person name="Kruys A."/>
            <person name="Hutchinson M.I."/>
            <person name="Powell A.J."/>
            <person name="Barry K."/>
            <person name="Miller A.N."/>
            <person name="Grigoriev I.V."/>
            <person name="Debuchy R."/>
            <person name="Gladieux P."/>
            <person name="Hiltunen Thoren M."/>
            <person name="Johannesson H."/>
        </authorList>
    </citation>
    <scope>NUCLEOTIDE SEQUENCE</scope>
    <source>
        <strain evidence="1">CBS 626.80</strain>
    </source>
</reference>
<gene>
    <name evidence="1" type="ORF">QBC32DRAFT_196008</name>
</gene>
<evidence type="ECO:0000313" key="1">
    <source>
        <dbReference type="EMBL" id="KAK3952488.1"/>
    </source>
</evidence>
<evidence type="ECO:0000313" key="2">
    <source>
        <dbReference type="Proteomes" id="UP001303222"/>
    </source>
</evidence>
<comment type="caution">
    <text evidence="1">The sequence shown here is derived from an EMBL/GenBank/DDBJ whole genome shotgun (WGS) entry which is preliminary data.</text>
</comment>
<dbReference type="Proteomes" id="UP001303222">
    <property type="component" value="Unassembled WGS sequence"/>
</dbReference>
<dbReference type="EMBL" id="MU859122">
    <property type="protein sequence ID" value="KAK3952488.1"/>
    <property type="molecule type" value="Genomic_DNA"/>
</dbReference>
<keyword evidence="2" id="KW-1185">Reference proteome</keyword>
<sequence>KETEEACGSMGDAIFVARVKFKLEAVLEHNPSMTPRAPSVPILPSLKSVRPMPKCGAFL</sequence>
<accession>A0AAN6SGL9</accession>
<reference evidence="1" key="2">
    <citation type="submission" date="2023-06" db="EMBL/GenBank/DDBJ databases">
        <authorList>
            <consortium name="Lawrence Berkeley National Laboratory"/>
            <person name="Mondo S.J."/>
            <person name="Hensen N."/>
            <person name="Bonometti L."/>
            <person name="Westerberg I."/>
            <person name="Brannstrom I.O."/>
            <person name="Guillou S."/>
            <person name="Cros-Aarteil S."/>
            <person name="Calhoun S."/>
            <person name="Haridas S."/>
            <person name="Kuo A."/>
            <person name="Pangilinan J."/>
            <person name="Riley R."/>
            <person name="Labutti K."/>
            <person name="Andreopoulos B."/>
            <person name="Lipzen A."/>
            <person name="Chen C."/>
            <person name="Yanf M."/>
            <person name="Daum C."/>
            <person name="Ng V."/>
            <person name="Clum A."/>
            <person name="Steindorff A."/>
            <person name="Ohm R."/>
            <person name="Martin F."/>
            <person name="Silar P."/>
            <person name="Natvig D."/>
            <person name="Lalanne C."/>
            <person name="Gautier V."/>
            <person name="Ament-Velasquez S.L."/>
            <person name="Kruys A."/>
            <person name="Hutchinson M.I."/>
            <person name="Powell A.J."/>
            <person name="Barry K."/>
            <person name="Miller A.N."/>
            <person name="Grigoriev I.V."/>
            <person name="Debuchy R."/>
            <person name="Gladieux P."/>
            <person name="Thoren M.H."/>
            <person name="Johannesson H."/>
        </authorList>
    </citation>
    <scope>NUCLEOTIDE SEQUENCE</scope>
    <source>
        <strain evidence="1">CBS 626.80</strain>
    </source>
</reference>